<dbReference type="OrthoDB" id="2041066at2"/>
<dbReference type="Proteomes" id="UP000245845">
    <property type="component" value="Unassembled WGS sequence"/>
</dbReference>
<proteinExistence type="predicted"/>
<reference evidence="1 2" key="1">
    <citation type="submission" date="2018-05" db="EMBL/GenBank/DDBJ databases">
        <title>The Hungate 1000. A catalogue of reference genomes from the rumen microbiome.</title>
        <authorList>
            <person name="Kelly W."/>
        </authorList>
    </citation>
    <scope>NUCLEOTIDE SEQUENCE [LARGE SCALE GENOMIC DNA]</scope>
    <source>
        <strain evidence="1 2">NLAE-zl-C242</strain>
    </source>
</reference>
<dbReference type="PANTHER" id="PTHR40267:SF1">
    <property type="entry name" value="BLR3294 PROTEIN"/>
    <property type="match status" value="1"/>
</dbReference>
<dbReference type="InterPro" id="IPR026286">
    <property type="entry name" value="MaiA/AMDase"/>
</dbReference>
<evidence type="ECO:0000313" key="1">
    <source>
        <dbReference type="EMBL" id="PWJ28996.1"/>
    </source>
</evidence>
<keyword evidence="2" id="KW-1185">Reference proteome</keyword>
<evidence type="ECO:0000313" key="2">
    <source>
        <dbReference type="Proteomes" id="UP000245845"/>
    </source>
</evidence>
<keyword evidence="1" id="KW-0413">Isomerase</keyword>
<dbReference type="PANTHER" id="PTHR40267">
    <property type="entry name" value="BLR3294 PROTEIN"/>
    <property type="match status" value="1"/>
</dbReference>
<organism evidence="1 2">
    <name type="scientific">Faecalicatena orotica</name>
    <dbReference type="NCBI Taxonomy" id="1544"/>
    <lineage>
        <taxon>Bacteria</taxon>
        <taxon>Bacillati</taxon>
        <taxon>Bacillota</taxon>
        <taxon>Clostridia</taxon>
        <taxon>Lachnospirales</taxon>
        <taxon>Lachnospiraceae</taxon>
        <taxon>Faecalicatena</taxon>
    </lineage>
</organism>
<name>A0A2Y9BH21_9FIRM</name>
<dbReference type="AlphaFoldDB" id="A0A2Y9BH21"/>
<dbReference type="RefSeq" id="WP_109731536.1">
    <property type="nucleotide sequence ID" value="NZ_BAAACK010000011.1"/>
</dbReference>
<dbReference type="GO" id="GO:0016853">
    <property type="term" value="F:isomerase activity"/>
    <property type="evidence" value="ECO:0007669"/>
    <property type="project" value="UniProtKB-KW"/>
</dbReference>
<dbReference type="Gene3D" id="3.40.50.12500">
    <property type="match status" value="1"/>
</dbReference>
<protein>
    <submittedName>
        <fullName evidence="1">Maleate cis-trans isomerase</fullName>
    </submittedName>
</protein>
<dbReference type="InterPro" id="IPR053714">
    <property type="entry name" value="Iso_Racemase_Enz_sf"/>
</dbReference>
<comment type="caution">
    <text evidence="1">The sequence shown here is derived from an EMBL/GenBank/DDBJ whole genome shotgun (WGS) entry which is preliminary data.</text>
</comment>
<gene>
    <name evidence="1" type="ORF">A8806_107144</name>
</gene>
<dbReference type="EMBL" id="QGDL01000007">
    <property type="protein sequence ID" value="PWJ28996.1"/>
    <property type="molecule type" value="Genomic_DNA"/>
</dbReference>
<accession>A0A2Y9BH21</accession>
<sequence length="248" mass="28016">MEKSGKKYVVGVINVRNTKSSVMEEEFAVGFPDNVEIVMAYAPLELVSYDGLMGFLDALPGALDQFIDKDPDIIIVPSLTGSAIKGYEIVNILEQRSGRPVIVPALETKKCFKTLGIRQIAIVSAFGVELGLLEQLFFRNHDIEVTNLINIFDEPSEDRLRIDQVDSALILEKARKEDFRGAQAVFFDSPTYKLRPIIEELKSLIKLPLFSVNQIIIYSALKRLGLPADHLPIAEYYREEEERRQSRV</sequence>